<dbReference type="OrthoDB" id="8993289at2"/>
<sequence length="262" mass="29487">MRIVRCLTYVTCALALGACSSDCRDLFATSHSASCTVAWGAAIVAVAPVALVSNAIDEHRQNAREEETWKRWNAGDPPVVAQCVVNCRVPLRVTQSKSDEYQQLFARSLDQIIGWWGEHPTPGQLPVVAAAYKYKGWRLMRSDPVAAEAYLRKAAVMVAEPEMAEGLKSDYFPIGVVLNNQSYYVDMAQEIQESLMVLRFKKDGANADDFRCQPIAAWPPSYSVKLDKACDRAYQQLFDPEFKTISYRYQRIDSVYEPVQQK</sequence>
<protein>
    <recommendedName>
        <fullName evidence="5">Lipoprotein</fullName>
    </recommendedName>
</protein>
<dbReference type="Proteomes" id="UP000494135">
    <property type="component" value="Unassembled WGS sequence"/>
</dbReference>
<evidence type="ECO:0000313" key="4">
    <source>
        <dbReference type="Proteomes" id="UP000494135"/>
    </source>
</evidence>
<name>A0A1X1P9C8_9BURK</name>
<organism evidence="2 3">
    <name type="scientific">Burkholderia puraquae</name>
    <dbReference type="NCBI Taxonomy" id="1904757"/>
    <lineage>
        <taxon>Bacteria</taxon>
        <taxon>Pseudomonadati</taxon>
        <taxon>Pseudomonadota</taxon>
        <taxon>Betaproteobacteria</taxon>
        <taxon>Burkholderiales</taxon>
        <taxon>Burkholderiaceae</taxon>
        <taxon>Burkholderia</taxon>
        <taxon>Burkholderia cepacia complex</taxon>
    </lineage>
</organism>
<dbReference type="PROSITE" id="PS51257">
    <property type="entry name" value="PROKAR_LIPOPROTEIN"/>
    <property type="match status" value="1"/>
</dbReference>
<dbReference type="RefSeq" id="WP_085042320.1">
    <property type="nucleotide sequence ID" value="NZ_CADIKG010000022.1"/>
</dbReference>
<proteinExistence type="predicted"/>
<dbReference type="EMBL" id="NBYX01000021">
    <property type="protein sequence ID" value="ORT81764.1"/>
    <property type="molecule type" value="Genomic_DNA"/>
</dbReference>
<evidence type="ECO:0000313" key="2">
    <source>
        <dbReference type="EMBL" id="ORT81764.1"/>
    </source>
</evidence>
<dbReference type="AlphaFoldDB" id="A0A1X1P9C8"/>
<reference evidence="2 3" key="1">
    <citation type="submission" date="2017-04" db="EMBL/GenBank/DDBJ databases">
        <title>Burkholderia puraquae sp. nov., a novel Burkholderia cepacia complex species from hospital setting samples.</title>
        <authorList>
            <person name="Martina P."/>
            <person name="Leguizamon M."/>
            <person name="Prieto C."/>
            <person name="Sousa S."/>
            <person name="Montanaro P."/>
            <person name="Draghi W."/>
            <person name="Staembler M."/>
            <person name="Bettiol M."/>
            <person name="Figoli C."/>
            <person name="Palau J."/>
            <person name="Alvarez F."/>
            <person name="Benetti S."/>
            <person name="Anchat E."/>
            <person name="Vescina C."/>
            <person name="Ferreras J."/>
            <person name="Lasch P."/>
            <person name="Lagares A."/>
            <person name="Zorreguieta A."/>
            <person name="Yantorno O."/>
            <person name="Bosch A."/>
        </authorList>
    </citation>
    <scope>NUCLEOTIDE SEQUENCE [LARGE SCALE GENOMIC DNA]</scope>
    <source>
        <strain evidence="2 3">CAMPA 1040</strain>
    </source>
</reference>
<gene>
    <name evidence="2" type="ORF">B7G54_29965</name>
    <name evidence="1" type="ORF">LMG29660_06019</name>
</gene>
<accession>A0A1X1P9C8</accession>
<dbReference type="Proteomes" id="UP000193146">
    <property type="component" value="Unassembled WGS sequence"/>
</dbReference>
<evidence type="ECO:0008006" key="5">
    <source>
        <dbReference type="Google" id="ProtNLM"/>
    </source>
</evidence>
<keyword evidence="3" id="KW-1185">Reference proteome</keyword>
<reference evidence="1 4" key="2">
    <citation type="submission" date="2020-04" db="EMBL/GenBank/DDBJ databases">
        <authorList>
            <person name="De Canck E."/>
        </authorList>
    </citation>
    <scope>NUCLEOTIDE SEQUENCE [LARGE SCALE GENOMIC DNA]</scope>
    <source>
        <strain evidence="1 4">LMG 29660</strain>
    </source>
</reference>
<dbReference type="EMBL" id="CADIKG010000022">
    <property type="protein sequence ID" value="CAB3768188.1"/>
    <property type="molecule type" value="Genomic_DNA"/>
</dbReference>
<evidence type="ECO:0000313" key="1">
    <source>
        <dbReference type="EMBL" id="CAB3768188.1"/>
    </source>
</evidence>
<evidence type="ECO:0000313" key="3">
    <source>
        <dbReference type="Proteomes" id="UP000193146"/>
    </source>
</evidence>